<dbReference type="AlphaFoldDB" id="A0A2A7BHU9"/>
<accession>A0A2A7BHU9</accession>
<evidence type="ECO:0000313" key="2">
    <source>
        <dbReference type="Proteomes" id="UP000220111"/>
    </source>
</evidence>
<dbReference type="RefSeq" id="WP_179196791.1">
    <property type="nucleotide sequence ID" value="NZ_LDGX01000041.1"/>
</dbReference>
<comment type="caution">
    <text evidence="1">The sequence shown here is derived from an EMBL/GenBank/DDBJ whole genome shotgun (WGS) entry which is preliminary data.</text>
</comment>
<protein>
    <submittedName>
        <fullName evidence="1">Uncharacterized protein</fullName>
    </submittedName>
</protein>
<dbReference type="Proteomes" id="UP000220111">
    <property type="component" value="Unassembled WGS sequence"/>
</dbReference>
<organism evidence="1 2">
    <name type="scientific">Bacillus wiedmannii</name>
    <dbReference type="NCBI Taxonomy" id="1890302"/>
    <lineage>
        <taxon>Bacteria</taxon>
        <taxon>Bacillati</taxon>
        <taxon>Bacillota</taxon>
        <taxon>Bacilli</taxon>
        <taxon>Bacillales</taxon>
        <taxon>Bacillaceae</taxon>
        <taxon>Bacillus</taxon>
        <taxon>Bacillus cereus group</taxon>
    </lineage>
</organism>
<sequence length="63" mass="6784">MAVEGMGISGIENFTDLRLNLIKIKIFLVNVYNRLLIEGTPNISCRTFAAAGSGLIISINSSL</sequence>
<gene>
    <name evidence="1" type="ORF">COO17_31585</name>
</gene>
<evidence type="ECO:0000313" key="1">
    <source>
        <dbReference type="EMBL" id="PDY31926.1"/>
    </source>
</evidence>
<name>A0A2A7BHU9_9BACI</name>
<dbReference type="EMBL" id="NVPQ01000309">
    <property type="protein sequence ID" value="PDY31926.1"/>
    <property type="molecule type" value="Genomic_DNA"/>
</dbReference>
<reference evidence="1 2" key="1">
    <citation type="submission" date="2017-09" db="EMBL/GenBank/DDBJ databases">
        <title>Large-scale bioinformatics analysis of Bacillus genomes uncovers conserved roles of natural products in bacterial physiology.</title>
        <authorList>
            <consortium name="Agbiome Team Llc"/>
            <person name="Bleich R.M."/>
            <person name="Grubbs K.J."/>
            <person name="Santa Maria K.C."/>
            <person name="Allen S.E."/>
            <person name="Farag S."/>
            <person name="Shank E.A."/>
            <person name="Bowers A."/>
        </authorList>
    </citation>
    <scope>NUCLEOTIDE SEQUENCE [LARGE SCALE GENOMIC DNA]</scope>
    <source>
        <strain evidence="1 2">AFS098222</strain>
    </source>
</reference>
<proteinExistence type="predicted"/>